<evidence type="ECO:0000313" key="3">
    <source>
        <dbReference type="Proteomes" id="UP001634007"/>
    </source>
</evidence>
<protein>
    <submittedName>
        <fullName evidence="2">Uncharacterized protein</fullName>
    </submittedName>
</protein>
<gene>
    <name evidence="2" type="ORF">ACJRO7_006381</name>
</gene>
<evidence type="ECO:0000313" key="2">
    <source>
        <dbReference type="EMBL" id="KAL3714451.1"/>
    </source>
</evidence>
<dbReference type="AlphaFoldDB" id="A0ABD3IJ59"/>
<accession>A0ABD3IJ59</accession>
<dbReference type="EMBL" id="JBJKBG010000011">
    <property type="protein sequence ID" value="KAL3714451.1"/>
    <property type="molecule type" value="Genomic_DNA"/>
</dbReference>
<sequence>MWTGVFESLVLLDHEENKLELSASGANHAAAPPWPQDPDLITQIHACDGIAIFSCFHIDGESRPSEGRPPDQELEQKSGAEGGERGKLENDFKVYNFKAF</sequence>
<name>A0ABD3IJ59_EUCGL</name>
<dbReference type="Proteomes" id="UP001634007">
    <property type="component" value="Unassembled WGS sequence"/>
</dbReference>
<organism evidence="2 3">
    <name type="scientific">Eucalyptus globulus</name>
    <name type="common">Tasmanian blue gum</name>
    <dbReference type="NCBI Taxonomy" id="34317"/>
    <lineage>
        <taxon>Eukaryota</taxon>
        <taxon>Viridiplantae</taxon>
        <taxon>Streptophyta</taxon>
        <taxon>Embryophyta</taxon>
        <taxon>Tracheophyta</taxon>
        <taxon>Spermatophyta</taxon>
        <taxon>Magnoliopsida</taxon>
        <taxon>eudicotyledons</taxon>
        <taxon>Gunneridae</taxon>
        <taxon>Pentapetalae</taxon>
        <taxon>rosids</taxon>
        <taxon>malvids</taxon>
        <taxon>Myrtales</taxon>
        <taxon>Myrtaceae</taxon>
        <taxon>Myrtoideae</taxon>
        <taxon>Eucalypteae</taxon>
        <taxon>Eucalyptus</taxon>
    </lineage>
</organism>
<feature type="region of interest" description="Disordered" evidence="1">
    <location>
        <begin position="61"/>
        <end position="87"/>
    </location>
</feature>
<evidence type="ECO:0000256" key="1">
    <source>
        <dbReference type="SAM" id="MobiDB-lite"/>
    </source>
</evidence>
<comment type="caution">
    <text evidence="2">The sequence shown here is derived from an EMBL/GenBank/DDBJ whole genome shotgun (WGS) entry which is preliminary data.</text>
</comment>
<keyword evidence="3" id="KW-1185">Reference proteome</keyword>
<reference evidence="2 3" key="1">
    <citation type="submission" date="2024-11" db="EMBL/GenBank/DDBJ databases">
        <title>Chromosome-level genome assembly of Eucalyptus globulus Labill. provides insights into its genome evolution.</title>
        <authorList>
            <person name="Li X."/>
        </authorList>
    </citation>
    <scope>NUCLEOTIDE SEQUENCE [LARGE SCALE GENOMIC DNA]</scope>
    <source>
        <strain evidence="2">CL2024</strain>
        <tissue evidence="2">Fresh tender leaves</tissue>
    </source>
</reference>
<proteinExistence type="predicted"/>